<accession>A0ACB8QZB2</accession>
<reference evidence="1" key="2">
    <citation type="journal article" date="2022" name="New Phytol.">
        <title>Evolutionary transition to the ectomycorrhizal habit in the genomes of a hyperdiverse lineage of mushroom-forming fungi.</title>
        <authorList>
            <person name="Looney B."/>
            <person name="Miyauchi S."/>
            <person name="Morin E."/>
            <person name="Drula E."/>
            <person name="Courty P.E."/>
            <person name="Kohler A."/>
            <person name="Kuo A."/>
            <person name="LaButti K."/>
            <person name="Pangilinan J."/>
            <person name="Lipzen A."/>
            <person name="Riley R."/>
            <person name="Andreopoulos W."/>
            <person name="He G."/>
            <person name="Johnson J."/>
            <person name="Nolan M."/>
            <person name="Tritt A."/>
            <person name="Barry K.W."/>
            <person name="Grigoriev I.V."/>
            <person name="Nagy L.G."/>
            <person name="Hibbett D."/>
            <person name="Henrissat B."/>
            <person name="Matheny P.B."/>
            <person name="Labbe J."/>
            <person name="Martin F.M."/>
        </authorList>
    </citation>
    <scope>NUCLEOTIDE SEQUENCE</scope>
    <source>
        <strain evidence="1">EC-137</strain>
    </source>
</reference>
<protein>
    <submittedName>
        <fullName evidence="1">Metalloenzyme, LuxS/M16 peptidase-like protein</fullName>
    </submittedName>
</protein>
<organism evidence="1 2">
    <name type="scientific">Vararia minispora EC-137</name>
    <dbReference type="NCBI Taxonomy" id="1314806"/>
    <lineage>
        <taxon>Eukaryota</taxon>
        <taxon>Fungi</taxon>
        <taxon>Dikarya</taxon>
        <taxon>Basidiomycota</taxon>
        <taxon>Agaricomycotina</taxon>
        <taxon>Agaricomycetes</taxon>
        <taxon>Russulales</taxon>
        <taxon>Lachnocladiaceae</taxon>
        <taxon>Vararia</taxon>
    </lineage>
</organism>
<comment type="caution">
    <text evidence="1">The sequence shown here is derived from an EMBL/GenBank/DDBJ whole genome shotgun (WGS) entry which is preliminary data.</text>
</comment>
<proteinExistence type="predicted"/>
<reference evidence="1" key="1">
    <citation type="submission" date="2021-02" db="EMBL/GenBank/DDBJ databases">
        <authorList>
            <consortium name="DOE Joint Genome Institute"/>
            <person name="Ahrendt S."/>
            <person name="Looney B.P."/>
            <person name="Miyauchi S."/>
            <person name="Morin E."/>
            <person name="Drula E."/>
            <person name="Courty P.E."/>
            <person name="Chicoki N."/>
            <person name="Fauchery L."/>
            <person name="Kohler A."/>
            <person name="Kuo A."/>
            <person name="Labutti K."/>
            <person name="Pangilinan J."/>
            <person name="Lipzen A."/>
            <person name="Riley R."/>
            <person name="Andreopoulos W."/>
            <person name="He G."/>
            <person name="Johnson J."/>
            <person name="Barry K.W."/>
            <person name="Grigoriev I.V."/>
            <person name="Nagy L."/>
            <person name="Hibbett D."/>
            <person name="Henrissat B."/>
            <person name="Matheny P.B."/>
            <person name="Labbe J."/>
            <person name="Martin F."/>
        </authorList>
    </citation>
    <scope>NUCLEOTIDE SEQUENCE</scope>
    <source>
        <strain evidence="1">EC-137</strain>
    </source>
</reference>
<name>A0ACB8QZB2_9AGAM</name>
<gene>
    <name evidence="1" type="ORF">K488DRAFT_81847</name>
</gene>
<dbReference type="EMBL" id="MU273469">
    <property type="protein sequence ID" value="KAI0036601.1"/>
    <property type="molecule type" value="Genomic_DNA"/>
</dbReference>
<evidence type="ECO:0000313" key="2">
    <source>
        <dbReference type="Proteomes" id="UP000814128"/>
    </source>
</evidence>
<dbReference type="Proteomes" id="UP000814128">
    <property type="component" value="Unassembled WGS sequence"/>
</dbReference>
<evidence type="ECO:0000313" key="1">
    <source>
        <dbReference type="EMBL" id="KAI0036601.1"/>
    </source>
</evidence>
<sequence>MTVDPRRTPDEAFANFDLIKRVQVDITSRPITLSKWQSRVTGLTVVHLDYEAPLIHGYFLLHFWQLNFASSVFEDSGCPHTLEHLVFMGSEKYPYNGILHRLSNRSCSGGANAATYVDYTVYTVSTASQQGLLQLLPVFVDHVLYPVISQAAFVTEVHHINSSGEDSGVVYSEMQGRENTASSIMALQLQRLMNPPGSAYRSETGGLMEALRKLTVEEIRAYHKGYYAPHNLTLIVAGRLVEGTPSLLSTLQEQIEPSLVAHGQGKGPQPPGWKRPFMETPSSNRRPLEKTIEDTVEFPDKAESHGHLWICFVGPPSNAALERQALSHLSSYLTDSSAAPLNRDFVEIADPLCTAISMFEESCAVLNNLYICAGSIPIAHLECFHSKLFTSLERIVDEGIDLERIQRIIRISQRNIRNQLENSGGDALSPLMITSILYGERDLSDVELLLDQIGLDERLRQWSSQQWTDLLKKYYIVPERVILRGKPSAALAKRLEKEEKDRLAKRRLALGDEGLAKAAKELDDARAELDRPIPDEVLSSFPIPDPKSVSWIPVQSRQEPGIGREQPPPGFAAPAPQLTKHIEADGTELPFFVQYDHAKSDFITVTAVLSLSKVPVHLRPYLGIYEYSFYSLPVKRHTGELLAHQDVSERLGAEMESCSAEVVHGDIFSVSLKAEMDRYEETVAWLHDLIYGSVFDVERLKTKLAQVQSNLPDSKRDGETVLTAVSWDLIYSDASIMKTVCLGKQMRFLPELSEKLKKDPDGVVRALEEVRKLATDPSGVRFSVSGNVLELSQPRSVWSKYFVASLPECPLEPAMFLLNKTVSKLGRSPARKAIVVSHPMIESSFVNHIGKGIVGYMHPDYPALSITMEMLNAAEGYLWKYVRGSGLAYGASFDFTLTSNPTEMSLQSSNSLEAARQSERVIRGLVDRSIPLEQTALDAAKSTRVYSVAASMSTPGGAAVSSFNNQALCGLPQRFDIDVLDRLQAVTSEDIIRILRTYFVPLFEPRSSVVVSVNAPGKVEEVVKGMRAAGYSVERHVVADDACALTRRVSWWTTFLHRLQPFSAWWAALLRVWQRYMRSITQLIGRA</sequence>
<keyword evidence="2" id="KW-1185">Reference proteome</keyword>